<dbReference type="InterPro" id="IPR033467">
    <property type="entry name" value="Tesmin/TSO1-like_CXC"/>
</dbReference>
<dbReference type="EMBL" id="JASCZI010000039">
    <property type="protein sequence ID" value="MED6107478.1"/>
    <property type="molecule type" value="Genomic_DNA"/>
</dbReference>
<comment type="subcellular location">
    <subcellularLocation>
        <location evidence="1">Nucleus</location>
    </subcellularLocation>
</comment>
<dbReference type="PROSITE" id="PS51634">
    <property type="entry name" value="CRC"/>
    <property type="match status" value="1"/>
</dbReference>
<evidence type="ECO:0000256" key="3">
    <source>
        <dbReference type="ARBA" id="ARBA00023242"/>
    </source>
</evidence>
<feature type="region of interest" description="Disordered" evidence="4">
    <location>
        <begin position="157"/>
        <end position="194"/>
    </location>
</feature>
<proteinExistence type="inferred from homology"/>
<evidence type="ECO:0000256" key="2">
    <source>
        <dbReference type="ARBA" id="ARBA00007267"/>
    </source>
</evidence>
<dbReference type="SMART" id="SM01114">
    <property type="entry name" value="CXC"/>
    <property type="match status" value="2"/>
</dbReference>
<evidence type="ECO:0000256" key="1">
    <source>
        <dbReference type="ARBA" id="ARBA00004123"/>
    </source>
</evidence>
<gene>
    <name evidence="6" type="ORF">PIB30_014576</name>
</gene>
<sequence length="353" mass="39104">MNEGASDNNPADLNNEKNPINDANRRCNCKKKQCLKFYCKCFNSGNLCNDSCSCKNCMNTEANKDGVEEIKKHIQWHNPDAFDSKTGERNRNGCHCSKALCFNKYCGCFRNGVACTLNCLCHGCKNIYGIKGSSSGANEQEPVKDSNSGTKNVELETMDTASSSQSPHANSSTQLSENSDDGVDDEMGNSNVNNIHMAMPSNQVASSDYDFAVHQDHVDAPYYDLPLTLVQIQRSRNDFTEQQSTDLFGDSDWQGESSFLNSPSVYSDDNVAELSSIPRIQSIEKYQPHETHGFDQEVEASLGAMTLQHPFLRSSRQTNNGDATNMQLLLHPHLHGHGPSSDIADYEENSYHS</sequence>
<feature type="region of interest" description="Disordered" evidence="4">
    <location>
        <begin position="331"/>
        <end position="353"/>
    </location>
</feature>
<evidence type="ECO:0000313" key="6">
    <source>
        <dbReference type="EMBL" id="MED6107478.1"/>
    </source>
</evidence>
<name>A0ABU6Q6N5_9FABA</name>
<evidence type="ECO:0000313" key="7">
    <source>
        <dbReference type="Proteomes" id="UP001341840"/>
    </source>
</evidence>
<dbReference type="PANTHER" id="PTHR46159:SF12">
    <property type="entry name" value="PROTEIN TESMIN_TSO1-LIKE CXC 3-RELATED"/>
    <property type="match status" value="1"/>
</dbReference>
<evidence type="ECO:0000259" key="5">
    <source>
        <dbReference type="PROSITE" id="PS51634"/>
    </source>
</evidence>
<evidence type="ECO:0000256" key="4">
    <source>
        <dbReference type="SAM" id="MobiDB-lite"/>
    </source>
</evidence>
<feature type="compositionally biased region" description="Acidic residues" evidence="4">
    <location>
        <begin position="344"/>
        <end position="353"/>
    </location>
</feature>
<accession>A0ABU6Q6N5</accession>
<dbReference type="InterPro" id="IPR044522">
    <property type="entry name" value="TSO1-like"/>
</dbReference>
<feature type="compositionally biased region" description="Acidic residues" evidence="4">
    <location>
        <begin position="178"/>
        <end position="187"/>
    </location>
</feature>
<keyword evidence="7" id="KW-1185">Reference proteome</keyword>
<feature type="domain" description="CRC" evidence="5">
    <location>
        <begin position="23"/>
        <end position="129"/>
    </location>
</feature>
<dbReference type="PANTHER" id="PTHR46159">
    <property type="entry name" value="PROTEIN TESMIN/TSO1-LIKE CXC 2"/>
    <property type="match status" value="1"/>
</dbReference>
<comment type="similarity">
    <text evidence="2">Belongs to the lin-54 family.</text>
</comment>
<dbReference type="Pfam" id="PF03638">
    <property type="entry name" value="TCR"/>
    <property type="match status" value="2"/>
</dbReference>
<organism evidence="6 7">
    <name type="scientific">Stylosanthes scabra</name>
    <dbReference type="NCBI Taxonomy" id="79078"/>
    <lineage>
        <taxon>Eukaryota</taxon>
        <taxon>Viridiplantae</taxon>
        <taxon>Streptophyta</taxon>
        <taxon>Embryophyta</taxon>
        <taxon>Tracheophyta</taxon>
        <taxon>Spermatophyta</taxon>
        <taxon>Magnoliopsida</taxon>
        <taxon>eudicotyledons</taxon>
        <taxon>Gunneridae</taxon>
        <taxon>Pentapetalae</taxon>
        <taxon>rosids</taxon>
        <taxon>fabids</taxon>
        <taxon>Fabales</taxon>
        <taxon>Fabaceae</taxon>
        <taxon>Papilionoideae</taxon>
        <taxon>50 kb inversion clade</taxon>
        <taxon>dalbergioids sensu lato</taxon>
        <taxon>Dalbergieae</taxon>
        <taxon>Pterocarpus clade</taxon>
        <taxon>Stylosanthes</taxon>
    </lineage>
</organism>
<keyword evidence="3" id="KW-0539">Nucleus</keyword>
<feature type="compositionally biased region" description="Low complexity" evidence="4">
    <location>
        <begin position="162"/>
        <end position="172"/>
    </location>
</feature>
<reference evidence="6 7" key="1">
    <citation type="journal article" date="2023" name="Plants (Basel)">
        <title>Bridging the Gap: Combining Genomics and Transcriptomics Approaches to Understand Stylosanthes scabra, an Orphan Legume from the Brazilian Caatinga.</title>
        <authorList>
            <person name="Ferreira-Neto J.R.C."/>
            <person name="da Silva M.D."/>
            <person name="Binneck E."/>
            <person name="de Melo N.F."/>
            <person name="da Silva R.H."/>
            <person name="de Melo A.L.T.M."/>
            <person name="Pandolfi V."/>
            <person name="Bustamante F.O."/>
            <person name="Brasileiro-Vidal A.C."/>
            <person name="Benko-Iseppon A.M."/>
        </authorList>
    </citation>
    <scope>NUCLEOTIDE SEQUENCE [LARGE SCALE GENOMIC DNA]</scope>
    <source>
        <tissue evidence="6">Leaves</tissue>
    </source>
</reference>
<comment type="caution">
    <text evidence="6">The sequence shown here is derived from an EMBL/GenBank/DDBJ whole genome shotgun (WGS) entry which is preliminary data.</text>
</comment>
<protein>
    <recommendedName>
        <fullName evidence="5">CRC domain-containing protein</fullName>
    </recommendedName>
</protein>
<dbReference type="Proteomes" id="UP001341840">
    <property type="component" value="Unassembled WGS sequence"/>
</dbReference>
<dbReference type="InterPro" id="IPR005172">
    <property type="entry name" value="CRC"/>
</dbReference>